<evidence type="ECO:0000256" key="1">
    <source>
        <dbReference type="SAM" id="Phobius"/>
    </source>
</evidence>
<keyword evidence="1" id="KW-1133">Transmembrane helix</keyword>
<dbReference type="STRING" id="366602.Caul_3152"/>
<dbReference type="Pfam" id="PF12412">
    <property type="entry name" value="DUF3667"/>
    <property type="match status" value="1"/>
</dbReference>
<feature type="transmembrane region" description="Helical" evidence="1">
    <location>
        <begin position="341"/>
        <end position="369"/>
    </location>
</feature>
<organism evidence="2">
    <name type="scientific">Caulobacter sp. (strain K31)</name>
    <dbReference type="NCBI Taxonomy" id="366602"/>
    <lineage>
        <taxon>Bacteria</taxon>
        <taxon>Pseudomonadati</taxon>
        <taxon>Pseudomonadota</taxon>
        <taxon>Alphaproteobacteria</taxon>
        <taxon>Caulobacterales</taxon>
        <taxon>Caulobacteraceae</taxon>
        <taxon>Caulobacter</taxon>
    </lineage>
</organism>
<gene>
    <name evidence="2" type="ordered locus">Caul_3152</name>
</gene>
<dbReference type="InterPro" id="IPR022134">
    <property type="entry name" value="DUF3667"/>
</dbReference>
<evidence type="ECO:0000313" key="2">
    <source>
        <dbReference type="EMBL" id="ABZ72279.1"/>
    </source>
</evidence>
<keyword evidence="1" id="KW-0472">Membrane</keyword>
<name>B0T2M8_CAUSK</name>
<proteinExistence type="predicted"/>
<protein>
    <submittedName>
        <fullName evidence="2">Uncharacterized protein</fullName>
    </submittedName>
</protein>
<dbReference type="EMBL" id="CP000927">
    <property type="protein sequence ID" value="ABZ72279.1"/>
    <property type="molecule type" value="Genomic_DNA"/>
</dbReference>
<dbReference type="HOGENOM" id="CLU_046825_0_0_5"/>
<sequence>MTADMEAAAADSFADLFKRRKKHPFTGVGQPCANCGAALEGPYCHECGQNADNHKRSIFHLIIEAIEGMFHLDGRLALTLPALFFQPGKLAKDYMEGRIVRHVPPFRTFLVALLLFIFAAEHAIHSFKHHAEEETHKRAEALATPQGRAAEAGRMRVEAAKDRASRLKGAAEDRDAALAEAAKDRDEALKDPDQDKAKTLQAYQEAVAKAPVDYQEEADEAQARYAKSIADADHLQNNPLAAKEILEADEKMRKKTADAIRGAKVTSVFDGDEVESQATKFADDATDTMTVGGVNIKTPKTEVGPAEADHGGIAVPVTGGAHGKEHWLKAGLIKALENPEYYMLVMFGWGHRLAVLLLPMLGLSLALVYVNKRQFFIYDHLIVATNLLSFAFLTNALGLVLPDPVRKWWFLLLMVWTPINLFQTLRGAYGSSIPGAIIKTLIVWWSTMFSFVLLLSVLLVFALAQI</sequence>
<accession>B0T2M8</accession>
<dbReference type="KEGG" id="cak:Caul_3152"/>
<reference evidence="2" key="1">
    <citation type="submission" date="2008-01" db="EMBL/GenBank/DDBJ databases">
        <title>Complete sequence of chromosome of Caulobacter sp. K31.</title>
        <authorList>
            <consortium name="US DOE Joint Genome Institute"/>
            <person name="Copeland A."/>
            <person name="Lucas S."/>
            <person name="Lapidus A."/>
            <person name="Barry K."/>
            <person name="Glavina del Rio T."/>
            <person name="Dalin E."/>
            <person name="Tice H."/>
            <person name="Pitluck S."/>
            <person name="Bruce D."/>
            <person name="Goodwin L."/>
            <person name="Thompson L.S."/>
            <person name="Brettin T."/>
            <person name="Detter J.C."/>
            <person name="Han C."/>
            <person name="Schmutz J."/>
            <person name="Larimer F."/>
            <person name="Land M."/>
            <person name="Hauser L."/>
            <person name="Kyrpides N."/>
            <person name="Kim E."/>
            <person name="Stephens C."/>
            <person name="Richardson P."/>
        </authorList>
    </citation>
    <scope>NUCLEOTIDE SEQUENCE [LARGE SCALE GENOMIC DNA]</scope>
    <source>
        <strain evidence="2">K31</strain>
    </source>
</reference>
<keyword evidence="1" id="KW-0812">Transmembrane</keyword>
<feature type="transmembrane region" description="Helical" evidence="1">
    <location>
        <begin position="408"/>
        <end position="429"/>
    </location>
</feature>
<feature type="transmembrane region" description="Helical" evidence="1">
    <location>
        <begin position="381"/>
        <end position="402"/>
    </location>
</feature>
<dbReference type="eggNOG" id="COG1566">
    <property type="taxonomic scope" value="Bacteria"/>
</dbReference>
<feature type="transmembrane region" description="Helical" evidence="1">
    <location>
        <begin position="441"/>
        <end position="464"/>
    </location>
</feature>
<dbReference type="AlphaFoldDB" id="B0T2M8"/>
<dbReference type="OrthoDB" id="9111327at2"/>